<evidence type="ECO:0000256" key="1">
    <source>
        <dbReference type="ARBA" id="ARBA00022490"/>
    </source>
</evidence>
<evidence type="ECO:0000256" key="2">
    <source>
        <dbReference type="ARBA" id="ARBA00022517"/>
    </source>
</evidence>
<comment type="domain">
    <text evidence="5">The PRC barrel domain binds ribosomal protein uS19.</text>
</comment>
<keyword evidence="3 5" id="KW-0698">rRNA processing</keyword>
<name>A0A7W6D4Y7_9HYPH</name>
<comment type="function">
    <text evidence="5">An accessory protein needed during the final step in the assembly of 30S ribosomal subunit, possibly for assembly of the head region. Essential for efficient processing of 16S rRNA. May be needed both before and after RbfA during the maturation of 16S rRNA. It has affinity for free ribosomal 30S subunits but not for 70S ribosomes.</text>
</comment>
<feature type="domain" description="Ribosome maturation factor RimM PRC barrel" evidence="7">
    <location>
        <begin position="101"/>
        <end position="168"/>
    </location>
</feature>
<dbReference type="Proteomes" id="UP000528964">
    <property type="component" value="Unassembled WGS sequence"/>
</dbReference>
<dbReference type="GO" id="GO:0043022">
    <property type="term" value="F:ribosome binding"/>
    <property type="evidence" value="ECO:0007669"/>
    <property type="project" value="InterPro"/>
</dbReference>
<sequence length="178" mass="19158">MASRLVQIGVFGAPHGVRGELRVKSFTADPQALAGYRPLTDEAGARRFEVASARLLKDDMLVVRLKDFGDRDAAAALTGVGLFVPREALPPAEDEDEFYYADLVGLRAETVDGARLGEVVAVTNFGADDLLEIRLDRGRRTIYLPFTKAVAPLVDIAGGRVVVQPPEGALDEPTPEGR</sequence>
<dbReference type="InterPro" id="IPR002676">
    <property type="entry name" value="RimM_N"/>
</dbReference>
<proteinExistence type="inferred from homology"/>
<comment type="similarity">
    <text evidence="5">Belongs to the RimM family.</text>
</comment>
<dbReference type="RefSeq" id="WP_183395113.1">
    <property type="nucleotide sequence ID" value="NZ_JACIDR010000002.1"/>
</dbReference>
<comment type="subunit">
    <text evidence="5">Binds ribosomal protein uS19.</text>
</comment>
<evidence type="ECO:0000259" key="6">
    <source>
        <dbReference type="Pfam" id="PF01782"/>
    </source>
</evidence>
<dbReference type="NCBIfam" id="TIGR02273">
    <property type="entry name" value="16S_RimM"/>
    <property type="match status" value="1"/>
</dbReference>
<dbReference type="Gene3D" id="2.30.30.240">
    <property type="entry name" value="PRC-barrel domain"/>
    <property type="match status" value="1"/>
</dbReference>
<dbReference type="InterPro" id="IPR056792">
    <property type="entry name" value="PRC_RimM"/>
</dbReference>
<dbReference type="InterPro" id="IPR009000">
    <property type="entry name" value="Transl_B-barrel_sf"/>
</dbReference>
<keyword evidence="2 5" id="KW-0690">Ribosome biogenesis</keyword>
<keyword evidence="9" id="KW-1185">Reference proteome</keyword>
<dbReference type="SUPFAM" id="SSF50447">
    <property type="entry name" value="Translation proteins"/>
    <property type="match status" value="1"/>
</dbReference>
<dbReference type="InterPro" id="IPR036976">
    <property type="entry name" value="RimM_N_sf"/>
</dbReference>
<dbReference type="Pfam" id="PF24986">
    <property type="entry name" value="PRC_RimM"/>
    <property type="match status" value="1"/>
</dbReference>
<gene>
    <name evidence="5" type="primary">rimM</name>
    <name evidence="8" type="ORF">GGR24_001930</name>
</gene>
<evidence type="ECO:0000313" key="9">
    <source>
        <dbReference type="Proteomes" id="UP000528964"/>
    </source>
</evidence>
<evidence type="ECO:0000313" key="8">
    <source>
        <dbReference type="EMBL" id="MBB3973273.1"/>
    </source>
</evidence>
<evidence type="ECO:0000256" key="3">
    <source>
        <dbReference type="ARBA" id="ARBA00022552"/>
    </source>
</evidence>
<reference evidence="8 9" key="1">
    <citation type="submission" date="2020-08" db="EMBL/GenBank/DDBJ databases">
        <title>Genomic Encyclopedia of Type Strains, Phase IV (KMG-IV): sequencing the most valuable type-strain genomes for metagenomic binning, comparative biology and taxonomic classification.</title>
        <authorList>
            <person name="Goeker M."/>
        </authorList>
    </citation>
    <scope>NUCLEOTIDE SEQUENCE [LARGE SCALE GENOMIC DNA]</scope>
    <source>
        <strain evidence="8 9">DSM 25481</strain>
    </source>
</reference>
<dbReference type="InterPro" id="IPR011033">
    <property type="entry name" value="PRC_barrel-like_sf"/>
</dbReference>
<keyword evidence="4 5" id="KW-0143">Chaperone</keyword>
<comment type="subcellular location">
    <subcellularLocation>
        <location evidence="5">Cytoplasm</location>
    </subcellularLocation>
</comment>
<dbReference type="GO" id="GO:0042274">
    <property type="term" value="P:ribosomal small subunit biogenesis"/>
    <property type="evidence" value="ECO:0007669"/>
    <property type="project" value="UniProtKB-UniRule"/>
</dbReference>
<evidence type="ECO:0000256" key="4">
    <source>
        <dbReference type="ARBA" id="ARBA00023186"/>
    </source>
</evidence>
<organism evidence="8 9">
    <name type="scientific">Hansschlegelia beijingensis</name>
    <dbReference type="NCBI Taxonomy" id="1133344"/>
    <lineage>
        <taxon>Bacteria</taxon>
        <taxon>Pseudomonadati</taxon>
        <taxon>Pseudomonadota</taxon>
        <taxon>Alphaproteobacteria</taxon>
        <taxon>Hyphomicrobiales</taxon>
        <taxon>Methylopilaceae</taxon>
        <taxon>Hansschlegelia</taxon>
    </lineage>
</organism>
<dbReference type="PANTHER" id="PTHR33692:SF1">
    <property type="entry name" value="RIBOSOME MATURATION FACTOR RIMM"/>
    <property type="match status" value="1"/>
</dbReference>
<comment type="caution">
    <text evidence="8">The sequence shown here is derived from an EMBL/GenBank/DDBJ whole genome shotgun (WGS) entry which is preliminary data.</text>
</comment>
<dbReference type="AlphaFoldDB" id="A0A7W6D4Y7"/>
<dbReference type="GO" id="GO:0005737">
    <property type="term" value="C:cytoplasm"/>
    <property type="evidence" value="ECO:0007669"/>
    <property type="project" value="UniProtKB-SubCell"/>
</dbReference>
<keyword evidence="1 5" id="KW-0963">Cytoplasm</keyword>
<evidence type="ECO:0000256" key="5">
    <source>
        <dbReference type="HAMAP-Rule" id="MF_00014"/>
    </source>
</evidence>
<dbReference type="GO" id="GO:0006364">
    <property type="term" value="P:rRNA processing"/>
    <property type="evidence" value="ECO:0007669"/>
    <property type="project" value="UniProtKB-UniRule"/>
</dbReference>
<dbReference type="HAMAP" id="MF_00014">
    <property type="entry name" value="Ribosome_mat_RimM"/>
    <property type="match status" value="1"/>
</dbReference>
<feature type="domain" description="RimM N-terminal" evidence="6">
    <location>
        <begin position="7"/>
        <end position="87"/>
    </location>
</feature>
<accession>A0A7W6D4Y7</accession>
<protein>
    <recommendedName>
        <fullName evidence="5">Ribosome maturation factor RimM</fullName>
    </recommendedName>
</protein>
<dbReference type="Pfam" id="PF01782">
    <property type="entry name" value="RimM"/>
    <property type="match status" value="1"/>
</dbReference>
<evidence type="ECO:0000259" key="7">
    <source>
        <dbReference type="Pfam" id="PF24986"/>
    </source>
</evidence>
<dbReference type="GO" id="GO:0005840">
    <property type="term" value="C:ribosome"/>
    <property type="evidence" value="ECO:0007669"/>
    <property type="project" value="InterPro"/>
</dbReference>
<dbReference type="InterPro" id="IPR011961">
    <property type="entry name" value="RimM"/>
</dbReference>
<dbReference type="Gene3D" id="2.40.30.60">
    <property type="entry name" value="RimM"/>
    <property type="match status" value="1"/>
</dbReference>
<dbReference type="EMBL" id="JACIDR010000002">
    <property type="protein sequence ID" value="MBB3973273.1"/>
    <property type="molecule type" value="Genomic_DNA"/>
</dbReference>
<dbReference type="PANTHER" id="PTHR33692">
    <property type="entry name" value="RIBOSOME MATURATION FACTOR RIMM"/>
    <property type="match status" value="1"/>
</dbReference>
<dbReference type="SUPFAM" id="SSF50346">
    <property type="entry name" value="PRC-barrel domain"/>
    <property type="match status" value="1"/>
</dbReference>